<gene>
    <name evidence="5" type="ORF">RM51_18215</name>
</gene>
<dbReference type="Gene3D" id="1.10.10.60">
    <property type="entry name" value="Homeodomain-like"/>
    <property type="match status" value="2"/>
</dbReference>
<protein>
    <submittedName>
        <fullName evidence="5">Transcriptional regulator</fullName>
    </submittedName>
</protein>
<evidence type="ECO:0000313" key="5">
    <source>
        <dbReference type="EMBL" id="KIC61246.1"/>
    </source>
</evidence>
<keyword evidence="3" id="KW-0804">Transcription</keyword>
<proteinExistence type="predicted"/>
<dbReference type="Pfam" id="PF12833">
    <property type="entry name" value="HTH_18"/>
    <property type="match status" value="1"/>
</dbReference>
<dbReference type="InterPro" id="IPR020449">
    <property type="entry name" value="Tscrpt_reg_AraC-type_HTH"/>
</dbReference>
<accession>A0A0B4D3N9</accession>
<dbReference type="PROSITE" id="PS01124">
    <property type="entry name" value="HTH_ARAC_FAMILY_2"/>
    <property type="match status" value="1"/>
</dbReference>
<keyword evidence="2" id="KW-0238">DNA-binding</keyword>
<dbReference type="EMBL" id="JWTA01000021">
    <property type="protein sequence ID" value="KIC61246.1"/>
    <property type="molecule type" value="Genomic_DNA"/>
</dbReference>
<sequence>MKNFNDLTTYNKYLNLSTPLHPLMDSRVCKQAIPNFPKTSKEIQVDLFKISLKKNFTGDINYGNNKYHTENGLMLFSEPGQVVSWDSLTFWDGYAFVFHPDLIKKNPVYNKIKQYKYFSYEINDALFMTEKEEETITWLFTKIHYELLENKNNANIDVILSLLNVILTYAELFYERQFKERSLDTISVTSKIKTLLQEHYRDLSKPVQNIPTVSQIAEKLHLSSNYLTDLVRSETGKSTISIIHDFVAEQAEILLLQTDLNISDVAFRLGFGNVPYFSRFFKKVKGVSPTEVRNQRKG</sequence>
<name>A0A0B4D3N9_9FLAO</name>
<keyword evidence="6" id="KW-1185">Reference proteome</keyword>
<dbReference type="InterPro" id="IPR009057">
    <property type="entry name" value="Homeodomain-like_sf"/>
</dbReference>
<dbReference type="InterPro" id="IPR018060">
    <property type="entry name" value="HTH_AraC"/>
</dbReference>
<dbReference type="RefSeq" id="WP_039372950.1">
    <property type="nucleotide sequence ID" value="NZ_JWTA01000021.1"/>
</dbReference>
<dbReference type="SUPFAM" id="SSF46689">
    <property type="entry name" value="Homeodomain-like"/>
    <property type="match status" value="1"/>
</dbReference>
<comment type="caution">
    <text evidence="5">The sequence shown here is derived from an EMBL/GenBank/DDBJ whole genome shotgun (WGS) entry which is preliminary data.</text>
</comment>
<evidence type="ECO:0000256" key="1">
    <source>
        <dbReference type="ARBA" id="ARBA00023015"/>
    </source>
</evidence>
<dbReference type="SMART" id="SM00342">
    <property type="entry name" value="HTH_ARAC"/>
    <property type="match status" value="1"/>
</dbReference>
<dbReference type="OrthoDB" id="2600165at2"/>
<reference evidence="5 6" key="1">
    <citation type="submission" date="2014-12" db="EMBL/GenBank/DDBJ databases">
        <title>Genome sequencing of Chryseobacterium taiwanense TPW19.</title>
        <authorList>
            <person name="Tan P.W."/>
            <person name="Chan K.-G."/>
        </authorList>
    </citation>
    <scope>NUCLEOTIDE SEQUENCE [LARGE SCALE GENOMIC DNA]</scope>
    <source>
        <strain evidence="5 6">TPW19</strain>
    </source>
</reference>
<organism evidence="5 6">
    <name type="scientific">Chryseobacterium taiwanense</name>
    <dbReference type="NCBI Taxonomy" id="363331"/>
    <lineage>
        <taxon>Bacteria</taxon>
        <taxon>Pseudomonadati</taxon>
        <taxon>Bacteroidota</taxon>
        <taxon>Flavobacteriia</taxon>
        <taxon>Flavobacteriales</taxon>
        <taxon>Weeksellaceae</taxon>
        <taxon>Chryseobacterium group</taxon>
        <taxon>Chryseobacterium</taxon>
    </lineage>
</organism>
<dbReference type="STRING" id="363331.RM51_18215"/>
<evidence type="ECO:0000259" key="4">
    <source>
        <dbReference type="PROSITE" id="PS01124"/>
    </source>
</evidence>
<dbReference type="PANTHER" id="PTHR43280:SF32">
    <property type="entry name" value="TRANSCRIPTIONAL REGULATORY PROTEIN"/>
    <property type="match status" value="1"/>
</dbReference>
<dbReference type="Proteomes" id="UP000031167">
    <property type="component" value="Unassembled WGS sequence"/>
</dbReference>
<evidence type="ECO:0000313" key="6">
    <source>
        <dbReference type="Proteomes" id="UP000031167"/>
    </source>
</evidence>
<feature type="domain" description="HTH araC/xylS-type" evidence="4">
    <location>
        <begin position="190"/>
        <end position="295"/>
    </location>
</feature>
<evidence type="ECO:0000256" key="2">
    <source>
        <dbReference type="ARBA" id="ARBA00023125"/>
    </source>
</evidence>
<dbReference type="PANTHER" id="PTHR43280">
    <property type="entry name" value="ARAC-FAMILY TRANSCRIPTIONAL REGULATOR"/>
    <property type="match status" value="1"/>
</dbReference>
<dbReference type="AlphaFoldDB" id="A0A0B4D3N9"/>
<dbReference type="GO" id="GO:0003700">
    <property type="term" value="F:DNA-binding transcription factor activity"/>
    <property type="evidence" value="ECO:0007669"/>
    <property type="project" value="InterPro"/>
</dbReference>
<evidence type="ECO:0000256" key="3">
    <source>
        <dbReference type="ARBA" id="ARBA00023163"/>
    </source>
</evidence>
<keyword evidence="1" id="KW-0805">Transcription regulation</keyword>
<dbReference type="PRINTS" id="PR00032">
    <property type="entry name" value="HTHARAC"/>
</dbReference>
<dbReference type="GO" id="GO:0043565">
    <property type="term" value="F:sequence-specific DNA binding"/>
    <property type="evidence" value="ECO:0007669"/>
    <property type="project" value="InterPro"/>
</dbReference>